<evidence type="ECO:0000256" key="1">
    <source>
        <dbReference type="SAM" id="MobiDB-lite"/>
    </source>
</evidence>
<sequence>MAVPDSPTRSTGKETSSHPGLGESGMDCSPHQAGIAAESDTRFASTPRSPMIIGQTRQPVPVHPSTQVAGNPEQDPDRGYGFGNEKATACPNVVNTGDGAPEQGVLDVASPDGQKSDSVSETSTWSVNAQHGSLSPSQALQASQNPSASHNQRVDAALRSGDTATMEQRTEMIINPYIIQHQKDHSHLLDGPQCAGTVDEERMAEVEQAFAPLVPLGLSPVELDGSHSQYRMVFEETKNELNIWGSDSEGADDI</sequence>
<feature type="region of interest" description="Disordered" evidence="1">
    <location>
        <begin position="1"/>
        <end position="153"/>
    </location>
</feature>
<reference evidence="2 3" key="1">
    <citation type="journal article" date="2016" name="Genome Announc.">
        <title>Genome Sequence of Madurella mycetomatis mm55, Isolated from a Human Mycetoma Case in Sudan.</title>
        <authorList>
            <person name="Smit S."/>
            <person name="Derks M.F."/>
            <person name="Bervoets S."/>
            <person name="Fahal A."/>
            <person name="van Leeuwen W."/>
            <person name="van Belkum A."/>
            <person name="van de Sande W.W."/>
        </authorList>
    </citation>
    <scope>NUCLEOTIDE SEQUENCE [LARGE SCALE GENOMIC DNA]</scope>
    <source>
        <strain evidence="3">mm55</strain>
    </source>
</reference>
<gene>
    <name evidence="2" type="ORF">MMYC01_207289</name>
</gene>
<feature type="compositionally biased region" description="Polar residues" evidence="1">
    <location>
        <begin position="116"/>
        <end position="132"/>
    </location>
</feature>
<accession>A0A175VZC9</accession>
<dbReference type="VEuPathDB" id="FungiDB:MMYC01_207289"/>
<organism evidence="2 3">
    <name type="scientific">Madurella mycetomatis</name>
    <dbReference type="NCBI Taxonomy" id="100816"/>
    <lineage>
        <taxon>Eukaryota</taxon>
        <taxon>Fungi</taxon>
        <taxon>Dikarya</taxon>
        <taxon>Ascomycota</taxon>
        <taxon>Pezizomycotina</taxon>
        <taxon>Sordariomycetes</taxon>
        <taxon>Sordariomycetidae</taxon>
        <taxon>Sordariales</taxon>
        <taxon>Sordariales incertae sedis</taxon>
        <taxon>Madurella</taxon>
    </lineage>
</organism>
<name>A0A175VZC9_9PEZI</name>
<dbReference type="EMBL" id="LCTW02000213">
    <property type="protein sequence ID" value="KXX76400.1"/>
    <property type="molecule type" value="Genomic_DNA"/>
</dbReference>
<feature type="compositionally biased region" description="Low complexity" evidence="1">
    <location>
        <begin position="133"/>
        <end position="149"/>
    </location>
</feature>
<protein>
    <submittedName>
        <fullName evidence="2">Uncharacterized protein</fullName>
    </submittedName>
</protein>
<dbReference type="AlphaFoldDB" id="A0A175VZC9"/>
<evidence type="ECO:0000313" key="3">
    <source>
        <dbReference type="Proteomes" id="UP000078237"/>
    </source>
</evidence>
<proteinExistence type="predicted"/>
<keyword evidence="3" id="KW-1185">Reference proteome</keyword>
<comment type="caution">
    <text evidence="2">The sequence shown here is derived from an EMBL/GenBank/DDBJ whole genome shotgun (WGS) entry which is preliminary data.</text>
</comment>
<evidence type="ECO:0000313" key="2">
    <source>
        <dbReference type="EMBL" id="KXX76400.1"/>
    </source>
</evidence>
<dbReference type="Proteomes" id="UP000078237">
    <property type="component" value="Unassembled WGS sequence"/>
</dbReference>